<dbReference type="InterPro" id="IPR024747">
    <property type="entry name" value="Pyridox_Oxase-rel"/>
</dbReference>
<keyword evidence="2" id="KW-1185">Reference proteome</keyword>
<evidence type="ECO:0000313" key="2">
    <source>
        <dbReference type="Proteomes" id="UP000576393"/>
    </source>
</evidence>
<gene>
    <name evidence="1" type="ORF">HDA43_004028</name>
</gene>
<dbReference type="RefSeq" id="WP_179823905.1">
    <property type="nucleotide sequence ID" value="NZ_JACCCO010000002.1"/>
</dbReference>
<sequence length="135" mass="14869">MDIDSIRPHTLSREECVRLLSSALIGRIVFTDRALPAVEPVDFYVDGGKIVICTDSSSKVAAATRDTVVAFEADDFDTDARTGWSVTAVGRTRTVRDPDEVTRLTGLPLTAWTTGCGDHFIVLHIERISGRRVHR</sequence>
<reference evidence="1 2" key="1">
    <citation type="submission" date="2020-07" db="EMBL/GenBank/DDBJ databases">
        <title>Sequencing the genomes of 1000 actinobacteria strains.</title>
        <authorList>
            <person name="Klenk H.-P."/>
        </authorList>
    </citation>
    <scope>NUCLEOTIDE SEQUENCE [LARGE SCALE GENOMIC DNA]</scope>
    <source>
        <strain evidence="1 2">DSM 45763</strain>
    </source>
</reference>
<dbReference type="AlphaFoldDB" id="A0A852UVV8"/>
<organism evidence="1 2">
    <name type="scientific">Streptosporangium sandarakinum</name>
    <dbReference type="NCBI Taxonomy" id="1260955"/>
    <lineage>
        <taxon>Bacteria</taxon>
        <taxon>Bacillati</taxon>
        <taxon>Actinomycetota</taxon>
        <taxon>Actinomycetes</taxon>
        <taxon>Streptosporangiales</taxon>
        <taxon>Streptosporangiaceae</taxon>
        <taxon>Streptosporangium</taxon>
    </lineage>
</organism>
<dbReference type="Gene3D" id="2.30.110.10">
    <property type="entry name" value="Electron Transport, Fmn-binding Protein, Chain A"/>
    <property type="match status" value="1"/>
</dbReference>
<dbReference type="SUPFAM" id="SSF50475">
    <property type="entry name" value="FMN-binding split barrel"/>
    <property type="match status" value="1"/>
</dbReference>
<dbReference type="Pfam" id="PF12900">
    <property type="entry name" value="Pyridox_ox_2"/>
    <property type="match status" value="1"/>
</dbReference>
<dbReference type="EMBL" id="JACCCO010000002">
    <property type="protein sequence ID" value="NYF41827.1"/>
    <property type="molecule type" value="Genomic_DNA"/>
</dbReference>
<name>A0A852UVV8_9ACTN</name>
<dbReference type="Proteomes" id="UP000576393">
    <property type="component" value="Unassembled WGS sequence"/>
</dbReference>
<dbReference type="InterPro" id="IPR012349">
    <property type="entry name" value="Split_barrel_FMN-bd"/>
</dbReference>
<evidence type="ECO:0000313" key="1">
    <source>
        <dbReference type="EMBL" id="NYF41827.1"/>
    </source>
</evidence>
<accession>A0A852UVV8</accession>
<proteinExistence type="predicted"/>
<comment type="caution">
    <text evidence="1">The sequence shown here is derived from an EMBL/GenBank/DDBJ whole genome shotgun (WGS) entry which is preliminary data.</text>
</comment>
<protein>
    <submittedName>
        <fullName evidence="1">Nitroimidazol reductase NimA-like FMN-containing flavoprotein (Pyridoxamine 5'-phosphate oxidase superfamily)</fullName>
    </submittedName>
</protein>